<accession>A0ABM0VXG0</accession>
<evidence type="ECO:0000259" key="2">
    <source>
        <dbReference type="Pfam" id="PF08268"/>
    </source>
</evidence>
<organism evidence="3 4">
    <name type="scientific">Camelina sativa</name>
    <name type="common">False flax</name>
    <name type="synonym">Myagrum sativum</name>
    <dbReference type="NCBI Taxonomy" id="90675"/>
    <lineage>
        <taxon>Eukaryota</taxon>
        <taxon>Viridiplantae</taxon>
        <taxon>Streptophyta</taxon>
        <taxon>Embryophyta</taxon>
        <taxon>Tracheophyta</taxon>
        <taxon>Spermatophyta</taxon>
        <taxon>Magnoliopsida</taxon>
        <taxon>eudicotyledons</taxon>
        <taxon>Gunneridae</taxon>
        <taxon>Pentapetalae</taxon>
        <taxon>rosids</taxon>
        <taxon>malvids</taxon>
        <taxon>Brassicales</taxon>
        <taxon>Brassicaceae</taxon>
        <taxon>Camelineae</taxon>
        <taxon>Camelina</taxon>
    </lineage>
</organism>
<feature type="domain" description="F-box" evidence="1">
    <location>
        <begin position="13"/>
        <end position="51"/>
    </location>
</feature>
<dbReference type="InterPro" id="IPR017451">
    <property type="entry name" value="F-box-assoc_interact_dom"/>
</dbReference>
<dbReference type="InterPro" id="IPR013187">
    <property type="entry name" value="F-box-assoc_dom_typ3"/>
</dbReference>
<protein>
    <submittedName>
        <fullName evidence="4">F-box protein At4g21240</fullName>
    </submittedName>
</protein>
<dbReference type="SUPFAM" id="SSF81383">
    <property type="entry name" value="F-box domain"/>
    <property type="match status" value="1"/>
</dbReference>
<dbReference type="Pfam" id="PF08268">
    <property type="entry name" value="FBA_3"/>
    <property type="match status" value="1"/>
</dbReference>
<dbReference type="Pfam" id="PF00646">
    <property type="entry name" value="F-box"/>
    <property type="match status" value="1"/>
</dbReference>
<reference evidence="4" key="2">
    <citation type="submission" date="2025-08" db="UniProtKB">
        <authorList>
            <consortium name="RefSeq"/>
        </authorList>
    </citation>
    <scope>IDENTIFICATION</scope>
    <source>
        <tissue evidence="4">Leaf</tissue>
    </source>
</reference>
<sequence>MEMQKEKRKALPILPVDLEIEILSRLPAKSVVRFRSMSKLWSSITTTPHFIKSFNVHSSARPSLLRVLEDGMERVFFSFPYHQDPQNRYTPVEKYHMLTSSELVGAFGGDHPFPFPITYRILNSINGLMLSTNNIYTITVWNPSLRQHVKLPEIKFHFDSPLLCYLGYDPIDQKYKVLAMSCNKYSPGGNIRVLTLGAQESWRVIKVPSGISQDQDDIPLKHSIKSGVIYSESLVQGGICINGVVYFHEILSNFIMSFNVRSETFDTIKKPDGACGRLDRYVITYALINYQGKLAWICCRSNRLWVLEEAKSKLDWSLSYLNPLNRDPSTDDDDQMIHSSKHYFSGVTHAHEVIYMPKNKKKPFCALYHDLKSNSTRQVAYQEINHKWSYCDDYGSPGFKEMFNYDYFPNHIENIMSLKSLGLADS</sequence>
<evidence type="ECO:0000313" key="3">
    <source>
        <dbReference type="Proteomes" id="UP000694864"/>
    </source>
</evidence>
<dbReference type="InterPro" id="IPR001810">
    <property type="entry name" value="F-box_dom"/>
</dbReference>
<dbReference type="RefSeq" id="XP_010462512.1">
    <property type="nucleotide sequence ID" value="XM_010464210.1"/>
</dbReference>
<keyword evidence="3" id="KW-1185">Reference proteome</keyword>
<gene>
    <name evidence="4" type="primary">LOC104743090</name>
</gene>
<dbReference type="GeneID" id="104743090"/>
<proteinExistence type="predicted"/>
<feature type="domain" description="F-box associated beta-propeller type 3" evidence="2">
    <location>
        <begin position="64"/>
        <end position="411"/>
    </location>
</feature>
<name>A0ABM0VXG0_CAMSA</name>
<dbReference type="CDD" id="cd22157">
    <property type="entry name" value="F-box_AtFBW1-like"/>
    <property type="match status" value="1"/>
</dbReference>
<dbReference type="NCBIfam" id="TIGR01640">
    <property type="entry name" value="F_box_assoc_1"/>
    <property type="match status" value="1"/>
</dbReference>
<dbReference type="InterPro" id="IPR036047">
    <property type="entry name" value="F-box-like_dom_sf"/>
</dbReference>
<dbReference type="PANTHER" id="PTHR31111">
    <property type="entry name" value="BNAA05G37150D PROTEIN-RELATED"/>
    <property type="match status" value="1"/>
</dbReference>
<evidence type="ECO:0000313" key="4">
    <source>
        <dbReference type="RefSeq" id="XP_010462512.1"/>
    </source>
</evidence>
<dbReference type="PANTHER" id="PTHR31111:SF43">
    <property type="entry name" value="F-BOX ASSOCIATED UBIQUITINATION EFFECTOR FAMILY PROTEIN"/>
    <property type="match status" value="1"/>
</dbReference>
<reference evidence="3" key="1">
    <citation type="journal article" date="2014" name="Nat. Commun.">
        <title>The emerging biofuel crop Camelina sativa retains a highly undifferentiated hexaploid genome structure.</title>
        <authorList>
            <person name="Kagale S."/>
            <person name="Koh C."/>
            <person name="Nixon J."/>
            <person name="Bollina V."/>
            <person name="Clarke W.E."/>
            <person name="Tuteja R."/>
            <person name="Spillane C."/>
            <person name="Robinson S.J."/>
            <person name="Links M.G."/>
            <person name="Clarke C."/>
            <person name="Higgins E.E."/>
            <person name="Huebert T."/>
            <person name="Sharpe A.G."/>
            <person name="Parkin I.A."/>
        </authorList>
    </citation>
    <scope>NUCLEOTIDE SEQUENCE [LARGE SCALE GENOMIC DNA]</scope>
    <source>
        <strain evidence="3">cv. DH55</strain>
    </source>
</reference>
<dbReference type="Proteomes" id="UP000694864">
    <property type="component" value="Chromosome 14"/>
</dbReference>
<evidence type="ECO:0000259" key="1">
    <source>
        <dbReference type="Pfam" id="PF00646"/>
    </source>
</evidence>